<organism evidence="3 4">
    <name type="scientific">Cohnella zeiphila</name>
    <dbReference type="NCBI Taxonomy" id="2761120"/>
    <lineage>
        <taxon>Bacteria</taxon>
        <taxon>Bacillati</taxon>
        <taxon>Bacillota</taxon>
        <taxon>Bacilli</taxon>
        <taxon>Bacillales</taxon>
        <taxon>Paenibacillaceae</taxon>
        <taxon>Cohnella</taxon>
    </lineage>
</organism>
<dbReference type="CDD" id="cd06355">
    <property type="entry name" value="PBP1_FmdD-like"/>
    <property type="match status" value="1"/>
</dbReference>
<evidence type="ECO:0000256" key="1">
    <source>
        <dbReference type="SAM" id="MobiDB-lite"/>
    </source>
</evidence>
<dbReference type="InterPro" id="IPR017777">
    <property type="entry name" value="ABC_urea-bd_UrtA"/>
</dbReference>
<dbReference type="Gene3D" id="3.40.50.2300">
    <property type="match status" value="2"/>
</dbReference>
<dbReference type="Proteomes" id="UP000564644">
    <property type="component" value="Unassembled WGS sequence"/>
</dbReference>
<dbReference type="RefSeq" id="WP_185127542.1">
    <property type="nucleotide sequence ID" value="NZ_JACJVO010000003.1"/>
</dbReference>
<gene>
    <name evidence="3" type="primary">urtA</name>
    <name evidence="3" type="ORF">H7C18_03095</name>
</gene>
<dbReference type="AlphaFoldDB" id="A0A7X0SLD7"/>
<dbReference type="InterPro" id="IPR028082">
    <property type="entry name" value="Peripla_BP_I"/>
</dbReference>
<evidence type="ECO:0000313" key="3">
    <source>
        <dbReference type="EMBL" id="MBB6729873.1"/>
    </source>
</evidence>
<comment type="caution">
    <text evidence="3">The sequence shown here is derived from an EMBL/GenBank/DDBJ whole genome shotgun (WGS) entry which is preliminary data.</text>
</comment>
<dbReference type="InterPro" id="IPR000709">
    <property type="entry name" value="Leu_Ile_Val-bd"/>
</dbReference>
<keyword evidence="4" id="KW-1185">Reference proteome</keyword>
<feature type="signal peptide" evidence="2">
    <location>
        <begin position="1"/>
        <end position="29"/>
    </location>
</feature>
<dbReference type="EMBL" id="JACJVO010000003">
    <property type="protein sequence ID" value="MBB6729873.1"/>
    <property type="molecule type" value="Genomic_DNA"/>
</dbReference>
<sequence length="433" mass="45998">MKRKRTKRFGILALGAGLLLLAGCGANNSANNGASPSASGGSSQPASSSAASGSPSASGDGIKVGILHSLSGTMAISEVSVRDAELMAIDEINAAGGVLGKQIVPVVEDGASDWPTFAEKARKLLTDDKVATVFGGWTSASRKAMLPVFEELNGLLWYPVQYEGMEKSPNIFYTGATTNQQIVPAVDWLLENKGKKFYLLGSDYVFPRTANMIIKAQLKAKGGELAGEEYTPLGHTDFSTIISKIQAAKPDVVFNTLNGDSNVAFFKQLKDAGITSDKLTTMSVSVAEEEARGIGADVLAGHLTAWNYFQSIDSPENKKFVDAYKAKYGADRVTDDPIEAGYTAVYLWKAAVEKAGSTDVDKVKEAAKGLEFDAPEGKVKIDGDNQHLYKVARIGEAQPDGQFKELWNSGDAVKPDPYLETYDWAAGLSGGNG</sequence>
<dbReference type="PANTHER" id="PTHR47628">
    <property type="match status" value="1"/>
</dbReference>
<name>A0A7X0SLD7_9BACL</name>
<feature type="chain" id="PRO_5030695764" evidence="2">
    <location>
        <begin position="30"/>
        <end position="433"/>
    </location>
</feature>
<dbReference type="PROSITE" id="PS51257">
    <property type="entry name" value="PROKAR_LIPOPROTEIN"/>
    <property type="match status" value="1"/>
</dbReference>
<dbReference type="PRINTS" id="PR00337">
    <property type="entry name" value="LEUILEVALBP"/>
</dbReference>
<protein>
    <submittedName>
        <fullName evidence="3">Urea ABC transporter substrate-binding protein</fullName>
    </submittedName>
</protein>
<dbReference type="SUPFAM" id="SSF53822">
    <property type="entry name" value="Periplasmic binding protein-like I"/>
    <property type="match status" value="1"/>
</dbReference>
<dbReference type="NCBIfam" id="TIGR03407">
    <property type="entry name" value="urea_ABC_UrtA"/>
    <property type="match status" value="1"/>
</dbReference>
<accession>A0A7X0SLD7</accession>
<dbReference type="Pfam" id="PF13433">
    <property type="entry name" value="Peripla_BP_5"/>
    <property type="match status" value="1"/>
</dbReference>
<evidence type="ECO:0000256" key="2">
    <source>
        <dbReference type="SAM" id="SignalP"/>
    </source>
</evidence>
<proteinExistence type="predicted"/>
<dbReference type="PANTHER" id="PTHR47628:SF1">
    <property type="entry name" value="ALIPHATIC AMIDASE EXPRESSION-REGULATING PROTEIN"/>
    <property type="match status" value="1"/>
</dbReference>
<dbReference type="GO" id="GO:0006865">
    <property type="term" value="P:amino acid transport"/>
    <property type="evidence" value="ECO:0007669"/>
    <property type="project" value="InterPro"/>
</dbReference>
<reference evidence="3 4" key="1">
    <citation type="submission" date="2020-08" db="EMBL/GenBank/DDBJ databases">
        <title>Cohnella phylogeny.</title>
        <authorList>
            <person name="Dunlap C."/>
        </authorList>
    </citation>
    <scope>NUCLEOTIDE SEQUENCE [LARGE SCALE GENOMIC DNA]</scope>
    <source>
        <strain evidence="3 4">CBP 2801</strain>
    </source>
</reference>
<evidence type="ECO:0000313" key="4">
    <source>
        <dbReference type="Proteomes" id="UP000564644"/>
    </source>
</evidence>
<keyword evidence="2" id="KW-0732">Signal</keyword>
<feature type="region of interest" description="Disordered" evidence="1">
    <location>
        <begin position="31"/>
        <end position="58"/>
    </location>
</feature>